<dbReference type="AlphaFoldDB" id="A0A499UY97"/>
<organism evidence="2 3">
    <name type="scientific">Streptomyces antimycoticus</name>
    <dbReference type="NCBI Taxonomy" id="68175"/>
    <lineage>
        <taxon>Bacteria</taxon>
        <taxon>Bacillati</taxon>
        <taxon>Actinomycetota</taxon>
        <taxon>Actinomycetes</taxon>
        <taxon>Kitasatosporales</taxon>
        <taxon>Streptomycetaceae</taxon>
        <taxon>Streptomyces</taxon>
        <taxon>Streptomyces violaceusniger group</taxon>
    </lineage>
</organism>
<feature type="compositionally biased region" description="Low complexity" evidence="1">
    <location>
        <begin position="59"/>
        <end position="74"/>
    </location>
</feature>
<proteinExistence type="predicted"/>
<dbReference type="Proteomes" id="UP000463951">
    <property type="component" value="Chromosome"/>
</dbReference>
<evidence type="ECO:0000256" key="1">
    <source>
        <dbReference type="SAM" id="MobiDB-lite"/>
    </source>
</evidence>
<gene>
    <name evidence="2" type="ORF">SSPO_077560</name>
</gene>
<accession>A0A499UY97</accession>
<evidence type="ECO:0000313" key="3">
    <source>
        <dbReference type="Proteomes" id="UP000463951"/>
    </source>
</evidence>
<reference evidence="2 3" key="1">
    <citation type="journal article" date="2020" name="Int. J. Syst. Evol. Microbiol.">
        <title>Reclassification of Streptomyces castelarensis and Streptomyces sporoclivatus as later heterotypic synonyms of Streptomyces antimycoticus.</title>
        <authorList>
            <person name="Komaki H."/>
            <person name="Tamura T."/>
        </authorList>
    </citation>
    <scope>NUCLEOTIDE SEQUENCE [LARGE SCALE GENOMIC DNA]</scope>
    <source>
        <strain evidence="2 3">NBRC 100767</strain>
    </source>
</reference>
<sequence length="99" mass="9861">MLIDLVHIDWVHIDVVLGGVVLADLVLVGLCPCWSVCGCAGQSVAVLVGLVRSVCASRSGGSGVSRSGVQGCGRKPTLPLPGPQAKGIDALLSSGAQGV</sequence>
<evidence type="ECO:0000313" key="2">
    <source>
        <dbReference type="EMBL" id="BBJ45038.1"/>
    </source>
</evidence>
<feature type="region of interest" description="Disordered" evidence="1">
    <location>
        <begin position="59"/>
        <end position="88"/>
    </location>
</feature>
<protein>
    <submittedName>
        <fullName evidence="2">Uncharacterized protein</fullName>
    </submittedName>
</protein>
<dbReference type="EMBL" id="AP019620">
    <property type="protein sequence ID" value="BBJ45038.1"/>
    <property type="molecule type" value="Genomic_DNA"/>
</dbReference>
<name>A0A499UY97_9ACTN</name>